<accession>A0A7W9M445</accession>
<dbReference type="RefSeq" id="WP_184926521.1">
    <property type="nucleotide sequence ID" value="NZ_JACHMO010000001.1"/>
</dbReference>
<dbReference type="EMBL" id="JACHMO010000001">
    <property type="protein sequence ID" value="MBB5806725.1"/>
    <property type="molecule type" value="Genomic_DNA"/>
</dbReference>
<name>A0A7W9M445_9PSEU</name>
<sequence length="524" mass="58890">MDDEFTAAEVVGSVLVRWDEIRRESGPRVGDEQFRAWYFETVSAHGDPDTFAFLTFEVAVELFGRGRTDDAFLMLGWLGRHVRSFEADLAARTIMALTDTCVGRAVDRETNVRAIGVLREAVDAIRAPVDVRVERAVCRALSSLVQLSGRFTRLDHAKARELAALWQELAERGGGDDPELRGWRAHALGNEALLWLQVDREVDARRRFAEITAEFGADAPGVSPDVDLWVGRARHAVDVLDRFDVGEAQLKLDYLKRQRHWDRRRRFKGLGFLYWLLAGAPRNRMRRLVREARDRHRKSVGQVRAWLCVGEPFVLLLRNFELTERSGIAAMPPFEDPDDVPGDHVQVINFRDGAPALSDLASAVPLVLVASTTAAELELGQSYGQFSAPVRLYLPDETWFDTVSTLITVADQVIVWAAELSPGLARELDCLIAEQRTGDTLVVLDAPDSDPFTQAWLPRTVSEPLRRDHPVLTPFPHVVEASELGRRVAESPSLLDVLDRLDAVHQVPADQRLARLRARLDQRQ</sequence>
<proteinExistence type="predicted"/>
<keyword evidence="2" id="KW-1185">Reference proteome</keyword>
<evidence type="ECO:0000313" key="2">
    <source>
        <dbReference type="Proteomes" id="UP000552097"/>
    </source>
</evidence>
<organism evidence="1 2">
    <name type="scientific">Saccharothrix ecbatanensis</name>
    <dbReference type="NCBI Taxonomy" id="1105145"/>
    <lineage>
        <taxon>Bacteria</taxon>
        <taxon>Bacillati</taxon>
        <taxon>Actinomycetota</taxon>
        <taxon>Actinomycetes</taxon>
        <taxon>Pseudonocardiales</taxon>
        <taxon>Pseudonocardiaceae</taxon>
        <taxon>Saccharothrix</taxon>
    </lineage>
</organism>
<evidence type="ECO:0000313" key="1">
    <source>
        <dbReference type="EMBL" id="MBB5806725.1"/>
    </source>
</evidence>
<comment type="caution">
    <text evidence="1">The sequence shown here is derived from an EMBL/GenBank/DDBJ whole genome shotgun (WGS) entry which is preliminary data.</text>
</comment>
<protein>
    <submittedName>
        <fullName evidence="1">Uncharacterized protein</fullName>
    </submittedName>
</protein>
<reference evidence="1 2" key="1">
    <citation type="submission" date="2020-08" db="EMBL/GenBank/DDBJ databases">
        <title>Sequencing the genomes of 1000 actinobacteria strains.</title>
        <authorList>
            <person name="Klenk H.-P."/>
        </authorList>
    </citation>
    <scope>NUCLEOTIDE SEQUENCE [LARGE SCALE GENOMIC DNA]</scope>
    <source>
        <strain evidence="1 2">DSM 45486</strain>
    </source>
</reference>
<gene>
    <name evidence="1" type="ORF">F4560_006493</name>
</gene>
<dbReference type="Proteomes" id="UP000552097">
    <property type="component" value="Unassembled WGS sequence"/>
</dbReference>
<dbReference type="AlphaFoldDB" id="A0A7W9M445"/>